<evidence type="ECO:0000313" key="3">
    <source>
        <dbReference type="Proteomes" id="UP000295264"/>
    </source>
</evidence>
<evidence type="ECO:0000313" key="2">
    <source>
        <dbReference type="EMBL" id="TEA40040.1"/>
    </source>
</evidence>
<feature type="region of interest" description="Disordered" evidence="1">
    <location>
        <begin position="1"/>
        <end position="24"/>
    </location>
</feature>
<proteinExistence type="predicted"/>
<organism evidence="2 3">
    <name type="scientific">Sousa chinensis</name>
    <name type="common">Indo-pacific humpbacked dolphin</name>
    <name type="synonym">Steno chinensis</name>
    <dbReference type="NCBI Taxonomy" id="103600"/>
    <lineage>
        <taxon>Eukaryota</taxon>
        <taxon>Metazoa</taxon>
        <taxon>Chordata</taxon>
        <taxon>Craniata</taxon>
        <taxon>Vertebrata</taxon>
        <taxon>Euteleostomi</taxon>
        <taxon>Mammalia</taxon>
        <taxon>Eutheria</taxon>
        <taxon>Laurasiatheria</taxon>
        <taxon>Artiodactyla</taxon>
        <taxon>Whippomorpha</taxon>
        <taxon>Cetacea</taxon>
        <taxon>Odontoceti</taxon>
        <taxon>Delphinidae</taxon>
        <taxon>Sousa</taxon>
    </lineage>
</organism>
<feature type="non-terminal residue" evidence="2">
    <location>
        <position position="150"/>
    </location>
</feature>
<gene>
    <name evidence="2" type="ORF">DBR06_SOUSAS2910101</name>
</gene>
<protein>
    <submittedName>
        <fullName evidence="2">Uncharacterized protein</fullName>
    </submittedName>
</protein>
<dbReference type="Proteomes" id="UP000295264">
    <property type="component" value="Unassembled WGS sequence"/>
</dbReference>
<evidence type="ECO:0000256" key="1">
    <source>
        <dbReference type="SAM" id="MobiDB-lite"/>
    </source>
</evidence>
<dbReference type="AlphaFoldDB" id="A0A484GXI4"/>
<reference evidence="2 3" key="1">
    <citation type="journal article" date="2018" name="Genomics">
        <title>Molecular footprints of inshore aquatic adaptation in Indo-Pacific humpback dolphin (Sousa chinensis).</title>
        <authorList>
            <person name="Ming Y."/>
            <person name="Jian J."/>
            <person name="Yu F."/>
            <person name="Yu X."/>
            <person name="Wang J."/>
            <person name="Liu W."/>
        </authorList>
    </citation>
    <scope>NUCLEOTIDE SEQUENCE [LARGE SCALE GENOMIC DNA]</scope>
    <source>
        <strain evidence="2">MY-2018</strain>
        <tissue evidence="2">Skin</tissue>
    </source>
</reference>
<comment type="caution">
    <text evidence="2">The sequence shown here is derived from an EMBL/GenBank/DDBJ whole genome shotgun (WGS) entry which is preliminary data.</text>
</comment>
<feature type="non-terminal residue" evidence="2">
    <location>
        <position position="1"/>
    </location>
</feature>
<name>A0A484GXI4_SOUCH</name>
<feature type="compositionally biased region" description="Polar residues" evidence="1">
    <location>
        <begin position="83"/>
        <end position="92"/>
    </location>
</feature>
<feature type="region of interest" description="Disordered" evidence="1">
    <location>
        <begin position="64"/>
        <end position="106"/>
    </location>
</feature>
<accession>A0A484GXI4</accession>
<dbReference type="EMBL" id="QWLN02003371">
    <property type="protein sequence ID" value="TEA40040.1"/>
    <property type="molecule type" value="Genomic_DNA"/>
</dbReference>
<keyword evidence="3" id="KW-1185">Reference proteome</keyword>
<sequence>NESSTGRALTDALKNPRAGKRHADFGWRECGRDPGHRRLDPHAAPCEHCRGLCSTHPGTGFLLQGNGDLERPPAPKCLKQMKPFSQQPQNTGVAAASESPGRGVTQTGVRTLKGHGERKGAGHAEGLLGCTSCCPKHLTQSMALYQCYRF</sequence>